<feature type="domain" description="G protein-coupled receptor GPR1/2/3 C-terminal" evidence="7">
    <location>
        <begin position="229"/>
        <end position="296"/>
    </location>
</feature>
<feature type="transmembrane region" description="Helical" evidence="6">
    <location>
        <begin position="192"/>
        <end position="215"/>
    </location>
</feature>
<feature type="transmembrane region" description="Helical" evidence="6">
    <location>
        <begin position="141"/>
        <end position="164"/>
    </location>
</feature>
<dbReference type="EMBL" id="LDEV01003511">
    <property type="protein sequence ID" value="KLJ05741.1"/>
    <property type="molecule type" value="Genomic_DNA"/>
</dbReference>
<evidence type="ECO:0000256" key="5">
    <source>
        <dbReference type="SAM" id="MobiDB-lite"/>
    </source>
</evidence>
<evidence type="ECO:0000256" key="4">
    <source>
        <dbReference type="ARBA" id="ARBA00023136"/>
    </source>
</evidence>
<dbReference type="Pfam" id="PF11970">
    <property type="entry name" value="GPR_Gpa2_C"/>
    <property type="match status" value="1"/>
</dbReference>
<evidence type="ECO:0000256" key="2">
    <source>
        <dbReference type="ARBA" id="ARBA00022692"/>
    </source>
</evidence>
<dbReference type="Proteomes" id="UP000053573">
    <property type="component" value="Unassembled WGS sequence"/>
</dbReference>
<feature type="transmembrane region" description="Helical" evidence="6">
    <location>
        <begin position="236"/>
        <end position="256"/>
    </location>
</feature>
<evidence type="ECO:0000256" key="3">
    <source>
        <dbReference type="ARBA" id="ARBA00022989"/>
    </source>
</evidence>
<feature type="region of interest" description="Disordered" evidence="5">
    <location>
        <begin position="390"/>
        <end position="443"/>
    </location>
</feature>
<keyword evidence="4 6" id="KW-0472">Membrane</keyword>
<feature type="compositionally biased region" description="Polar residues" evidence="5">
    <location>
        <begin position="404"/>
        <end position="443"/>
    </location>
</feature>
<accession>A0A0H1B900</accession>
<dbReference type="SUPFAM" id="SSF81321">
    <property type="entry name" value="Family A G protein-coupled receptor-like"/>
    <property type="match status" value="1"/>
</dbReference>
<organism evidence="8 9">
    <name type="scientific">Blastomyces silverae</name>
    <dbReference type="NCBI Taxonomy" id="2060906"/>
    <lineage>
        <taxon>Eukaryota</taxon>
        <taxon>Fungi</taxon>
        <taxon>Dikarya</taxon>
        <taxon>Ascomycota</taxon>
        <taxon>Pezizomycotina</taxon>
        <taxon>Eurotiomycetes</taxon>
        <taxon>Eurotiomycetidae</taxon>
        <taxon>Onygenales</taxon>
        <taxon>Ajellomycetaceae</taxon>
        <taxon>Blastomyces</taxon>
    </lineage>
</organism>
<sequence length="443" mass="49458">MSAVELLRRQVPVISPLPAENRTGMIAFFVCSLLSVLATGSLVVWLAYRLIFWRRYYTRYPGRNQLIILVFNLLIADLHQASANMVSPHWLLRDEISIHSRACFAQGLLINFGDVASGMFVLAIAIHTFTNVVWRKTLSHAVFVGCVVGLWIFCLLVTALAPALHGRRVFAPTGAWCWIDREYGDERLYLHYFWIFVTEIGIIIIYPTLFFIVRHRLKWSKEFRGNGSRRPKFNKVLKIMIIYPIAYIVISLPIAAGRMSMMNGHNPGMPYFYVTGSLLMCSGWVDSILYFLTRRRLVEADIPTESGSDSSHRRNPRCDPRGDPKYEIPPTIGGGGLRGVTSRQKPSPAILKNSRTLQTISSSTDNILDTVELSELGEANQMTVVEISSEPTRVTSFSSASSSNRPPAQFSSNSAPSISTNGTSTQPNASTDGPTQYQVGWAS</sequence>
<dbReference type="PANTHER" id="PTHR23112:SF37">
    <property type="entry name" value="G PROTEIN-COUPLED RECEPTOR GPR1"/>
    <property type="match status" value="1"/>
</dbReference>
<dbReference type="PANTHER" id="PTHR23112">
    <property type="entry name" value="G PROTEIN-COUPLED RECEPTOR 157-RELATED"/>
    <property type="match status" value="1"/>
</dbReference>
<feature type="transmembrane region" description="Helical" evidence="6">
    <location>
        <begin position="25"/>
        <end position="46"/>
    </location>
</feature>
<dbReference type="STRING" id="2060906.A0A0H1B900"/>
<dbReference type="AlphaFoldDB" id="A0A0H1B900"/>
<keyword evidence="2 6" id="KW-0812">Transmembrane</keyword>
<evidence type="ECO:0000313" key="8">
    <source>
        <dbReference type="EMBL" id="KLJ05741.1"/>
    </source>
</evidence>
<dbReference type="GO" id="GO:0004930">
    <property type="term" value="F:G protein-coupled receptor activity"/>
    <property type="evidence" value="ECO:0007669"/>
    <property type="project" value="TreeGrafter"/>
</dbReference>
<evidence type="ECO:0000256" key="1">
    <source>
        <dbReference type="ARBA" id="ARBA00004141"/>
    </source>
</evidence>
<dbReference type="GO" id="GO:0005886">
    <property type="term" value="C:plasma membrane"/>
    <property type="evidence" value="ECO:0007669"/>
    <property type="project" value="TreeGrafter"/>
</dbReference>
<evidence type="ECO:0000313" key="9">
    <source>
        <dbReference type="Proteomes" id="UP000053573"/>
    </source>
</evidence>
<feature type="transmembrane region" description="Helical" evidence="6">
    <location>
        <begin position="271"/>
        <end position="292"/>
    </location>
</feature>
<dbReference type="InterPro" id="IPR022596">
    <property type="entry name" value="GPR1/2/3_C"/>
</dbReference>
<feature type="transmembrane region" description="Helical" evidence="6">
    <location>
        <begin position="115"/>
        <end position="134"/>
    </location>
</feature>
<keyword evidence="3 6" id="KW-1133">Transmembrane helix</keyword>
<dbReference type="Gene3D" id="1.20.1070.10">
    <property type="entry name" value="Rhodopsin 7-helix transmembrane proteins"/>
    <property type="match status" value="1"/>
</dbReference>
<gene>
    <name evidence="8" type="ORF">EMPG_10831</name>
</gene>
<comment type="subcellular location">
    <subcellularLocation>
        <location evidence="1">Membrane</location>
        <topology evidence="1">Multi-pass membrane protein</topology>
    </subcellularLocation>
</comment>
<name>A0A0H1B900_9EURO</name>
<evidence type="ECO:0000259" key="7">
    <source>
        <dbReference type="Pfam" id="PF11970"/>
    </source>
</evidence>
<protein>
    <recommendedName>
        <fullName evidence="7">G protein-coupled receptor GPR1/2/3 C-terminal domain-containing protein</fullName>
    </recommendedName>
</protein>
<comment type="caution">
    <text evidence="8">The sequence shown here is derived from an EMBL/GenBank/DDBJ whole genome shotgun (WGS) entry which is preliminary data.</text>
</comment>
<reference evidence="9" key="1">
    <citation type="journal article" date="2015" name="PLoS Genet.">
        <title>The dynamic genome and transcriptome of the human fungal pathogen Blastomyces and close relative Emmonsia.</title>
        <authorList>
            <person name="Munoz J.F."/>
            <person name="Gauthier G.M."/>
            <person name="Desjardins C.A."/>
            <person name="Gallo J.E."/>
            <person name="Holder J."/>
            <person name="Sullivan T.D."/>
            <person name="Marty A.J."/>
            <person name="Carmen J.C."/>
            <person name="Chen Z."/>
            <person name="Ding L."/>
            <person name="Gujja S."/>
            <person name="Magrini V."/>
            <person name="Misas E."/>
            <person name="Mitreva M."/>
            <person name="Priest M."/>
            <person name="Saif S."/>
            <person name="Whiston E.A."/>
            <person name="Young S."/>
            <person name="Zeng Q."/>
            <person name="Goldman W.E."/>
            <person name="Mardis E.R."/>
            <person name="Taylor J.W."/>
            <person name="McEwen J.G."/>
            <person name="Clay O.K."/>
            <person name="Klein B.S."/>
            <person name="Cuomo C.A."/>
        </authorList>
    </citation>
    <scope>NUCLEOTIDE SEQUENCE [LARGE SCALE GENOMIC DNA]</scope>
    <source>
        <strain evidence="9">UAMH 139</strain>
    </source>
</reference>
<dbReference type="OrthoDB" id="100006at2759"/>
<dbReference type="GO" id="GO:0007189">
    <property type="term" value="P:adenylate cyclase-activating G protein-coupled receptor signaling pathway"/>
    <property type="evidence" value="ECO:0007669"/>
    <property type="project" value="TreeGrafter"/>
</dbReference>
<feature type="compositionally biased region" description="Basic and acidic residues" evidence="5">
    <location>
        <begin position="310"/>
        <end position="326"/>
    </location>
</feature>
<proteinExistence type="predicted"/>
<feature type="transmembrane region" description="Helical" evidence="6">
    <location>
        <begin position="66"/>
        <end position="83"/>
    </location>
</feature>
<feature type="region of interest" description="Disordered" evidence="5">
    <location>
        <begin position="303"/>
        <end position="353"/>
    </location>
</feature>
<keyword evidence="9" id="KW-1185">Reference proteome</keyword>
<evidence type="ECO:0000256" key="6">
    <source>
        <dbReference type="SAM" id="Phobius"/>
    </source>
</evidence>